<dbReference type="InterPro" id="IPR025877">
    <property type="entry name" value="MobA-like_NTP_Trfase"/>
</dbReference>
<protein>
    <recommendedName>
        <fullName evidence="1">MobA-like NTP transferase domain-containing protein</fullName>
    </recommendedName>
</protein>
<name>A0A512RIJ3_9BACT</name>
<proteinExistence type="predicted"/>
<comment type="caution">
    <text evidence="2">The sequence shown here is derived from an EMBL/GenBank/DDBJ whole genome shotgun (WGS) entry which is preliminary data.</text>
</comment>
<dbReference type="Proteomes" id="UP000321436">
    <property type="component" value="Unassembled WGS sequence"/>
</dbReference>
<keyword evidence="3" id="KW-1185">Reference proteome</keyword>
<dbReference type="InterPro" id="IPR029044">
    <property type="entry name" value="Nucleotide-diphossugar_trans"/>
</dbReference>
<dbReference type="GO" id="GO:0016779">
    <property type="term" value="F:nucleotidyltransferase activity"/>
    <property type="evidence" value="ECO:0007669"/>
    <property type="project" value="UniProtKB-ARBA"/>
</dbReference>
<dbReference type="CDD" id="cd04182">
    <property type="entry name" value="GT_2_like_f"/>
    <property type="match status" value="1"/>
</dbReference>
<dbReference type="AlphaFoldDB" id="A0A512RIJ3"/>
<dbReference type="PANTHER" id="PTHR43777:SF1">
    <property type="entry name" value="MOLYBDENUM COFACTOR CYTIDYLYLTRANSFERASE"/>
    <property type="match status" value="1"/>
</dbReference>
<dbReference type="PANTHER" id="PTHR43777">
    <property type="entry name" value="MOLYBDENUM COFACTOR CYTIDYLYLTRANSFERASE"/>
    <property type="match status" value="1"/>
</dbReference>
<evidence type="ECO:0000259" key="1">
    <source>
        <dbReference type="Pfam" id="PF12804"/>
    </source>
</evidence>
<evidence type="ECO:0000313" key="3">
    <source>
        <dbReference type="Proteomes" id="UP000321436"/>
    </source>
</evidence>
<dbReference type="OrthoDB" id="9779263at2"/>
<dbReference type="SUPFAM" id="SSF53448">
    <property type="entry name" value="Nucleotide-diphospho-sugar transferases"/>
    <property type="match status" value="1"/>
</dbReference>
<dbReference type="Pfam" id="PF12804">
    <property type="entry name" value="NTP_transf_3"/>
    <property type="match status" value="1"/>
</dbReference>
<reference evidence="2 3" key="1">
    <citation type="submission" date="2019-07" db="EMBL/GenBank/DDBJ databases">
        <title>Whole genome shotgun sequence of Chitinophaga cymbidii NBRC 109752.</title>
        <authorList>
            <person name="Hosoyama A."/>
            <person name="Uohara A."/>
            <person name="Ohji S."/>
            <person name="Ichikawa N."/>
        </authorList>
    </citation>
    <scope>NUCLEOTIDE SEQUENCE [LARGE SCALE GENOMIC DNA]</scope>
    <source>
        <strain evidence="2 3">NBRC 109752</strain>
    </source>
</reference>
<accession>A0A512RIJ3</accession>
<sequence>MKYSTIILAAGTSSRLGTPKQLLQFNGDSLLNNAIKAAKQANAAETVVVLGAAAEVLKDEIKDKDVTVLLNTQFTEGMASSIRCGVQYLEDKTDHILLMVCDQPHVNAAHLSALLKKHQATGAKITASFYADRKGVPALFDKTIFRELLALRGDTGAKHIIEKYADAAVVPFPQGVVDIDTEEAYRGLTD</sequence>
<gene>
    <name evidence="2" type="ORF">CCY01nite_17650</name>
</gene>
<dbReference type="RefSeq" id="WP_146859808.1">
    <property type="nucleotide sequence ID" value="NZ_BKAU01000001.1"/>
</dbReference>
<dbReference type="Gene3D" id="3.90.550.10">
    <property type="entry name" value="Spore Coat Polysaccharide Biosynthesis Protein SpsA, Chain A"/>
    <property type="match status" value="1"/>
</dbReference>
<organism evidence="2 3">
    <name type="scientific">Chitinophaga cymbidii</name>
    <dbReference type="NCBI Taxonomy" id="1096750"/>
    <lineage>
        <taxon>Bacteria</taxon>
        <taxon>Pseudomonadati</taxon>
        <taxon>Bacteroidota</taxon>
        <taxon>Chitinophagia</taxon>
        <taxon>Chitinophagales</taxon>
        <taxon>Chitinophagaceae</taxon>
        <taxon>Chitinophaga</taxon>
    </lineage>
</organism>
<dbReference type="EMBL" id="BKAU01000001">
    <property type="protein sequence ID" value="GEP95505.1"/>
    <property type="molecule type" value="Genomic_DNA"/>
</dbReference>
<evidence type="ECO:0000313" key="2">
    <source>
        <dbReference type="EMBL" id="GEP95505.1"/>
    </source>
</evidence>
<feature type="domain" description="MobA-like NTP transferase" evidence="1">
    <location>
        <begin position="6"/>
        <end position="165"/>
    </location>
</feature>